<feature type="transmembrane region" description="Helical" evidence="1">
    <location>
        <begin position="7"/>
        <end position="32"/>
    </location>
</feature>
<dbReference type="AlphaFoldDB" id="A0A5S5C5U2"/>
<accession>A0A5S5C5U2</accession>
<sequence length="615" mass="67495">MRSLSAVYLRLVVLVLAFEVLLSAVIGLGIYAGFSVFPYAQAAGQTPGINATVPMYMPTLTDLKASYTFFEAGPAQWGALSILASIALVVLQSFVRGMYLGGIKAHIQGRRVSLVACGRRYFGVLFGFACLQIAAGLLAMLFAMMFFLFGFLAMAAMLAFALAPYLAVLQELPLGEAIARSPRILRRYVGEWLPLAVGALMCTVVISFFRGLPEPWSYPVPLVVYVVVGTLLIAGLMRSLDVRLRAEGEAVPPLLLPEKKERRIAVYGWAALVPALVAAGVFVSSGKHLNALDFGGKERLAGMAYGTNFSDAFYASDRQFTTYWWASGEWRIAMRLPDLSTGDGPKELRGIADIRWSVDELVNTRVGTGTTIEMRPVQRESKLMYQLVRDTASDGTPVYSSMNGGQVILMPGKASPIQPFSFHLAVSGDGRDISLLQYQRGMDEQLLFRMSEDGRYILPGTSTSNPQNVKVYWFSDEHRTEDVFALMEARNRINLMPKTARAYMTLAAALQQGDGRMVADLLQMLRQQGVTVTAPERDAAEWSAELKRLYAHASLGEVLLYIAKAGEQDAYVPEEQPGGDAKRRVYRIEVPFPGGPIPLEYEETEDGLLIAIKVG</sequence>
<feature type="transmembrane region" description="Helical" evidence="1">
    <location>
        <begin position="264"/>
        <end position="283"/>
    </location>
</feature>
<dbReference type="EMBL" id="VNHS01000005">
    <property type="protein sequence ID" value="TYP74687.1"/>
    <property type="molecule type" value="Genomic_DNA"/>
</dbReference>
<feature type="transmembrane region" description="Helical" evidence="1">
    <location>
        <begin position="189"/>
        <end position="210"/>
    </location>
</feature>
<comment type="caution">
    <text evidence="2">The sequence shown here is derived from an EMBL/GenBank/DDBJ whole genome shotgun (WGS) entry which is preliminary data.</text>
</comment>
<dbReference type="OrthoDB" id="2493042at2"/>
<dbReference type="RefSeq" id="WP_148929928.1">
    <property type="nucleotide sequence ID" value="NZ_VNHS01000005.1"/>
</dbReference>
<name>A0A5S5C5U2_9BACL</name>
<feature type="transmembrane region" description="Helical" evidence="1">
    <location>
        <begin position="121"/>
        <end position="142"/>
    </location>
</feature>
<feature type="transmembrane region" description="Helical" evidence="1">
    <location>
        <begin position="77"/>
        <end position="100"/>
    </location>
</feature>
<reference evidence="2 3" key="1">
    <citation type="submission" date="2019-07" db="EMBL/GenBank/DDBJ databases">
        <title>Genomic Encyclopedia of Type Strains, Phase III (KMG-III): the genomes of soil and plant-associated and newly described type strains.</title>
        <authorList>
            <person name="Whitman W."/>
        </authorList>
    </citation>
    <scope>NUCLEOTIDE SEQUENCE [LARGE SCALE GENOMIC DNA]</scope>
    <source>
        <strain evidence="2 3">BL24</strain>
    </source>
</reference>
<keyword evidence="3" id="KW-1185">Reference proteome</keyword>
<evidence type="ECO:0000313" key="3">
    <source>
        <dbReference type="Proteomes" id="UP000323257"/>
    </source>
</evidence>
<proteinExistence type="predicted"/>
<feature type="transmembrane region" description="Helical" evidence="1">
    <location>
        <begin position="148"/>
        <end position="168"/>
    </location>
</feature>
<dbReference type="Proteomes" id="UP000323257">
    <property type="component" value="Unassembled WGS sequence"/>
</dbReference>
<keyword evidence="1" id="KW-0812">Transmembrane</keyword>
<feature type="transmembrane region" description="Helical" evidence="1">
    <location>
        <begin position="216"/>
        <end position="237"/>
    </location>
</feature>
<evidence type="ECO:0000313" key="2">
    <source>
        <dbReference type="EMBL" id="TYP74687.1"/>
    </source>
</evidence>
<organism evidence="2 3">
    <name type="scientific">Paenibacillus methanolicus</name>
    <dbReference type="NCBI Taxonomy" id="582686"/>
    <lineage>
        <taxon>Bacteria</taxon>
        <taxon>Bacillati</taxon>
        <taxon>Bacillota</taxon>
        <taxon>Bacilli</taxon>
        <taxon>Bacillales</taxon>
        <taxon>Paenibacillaceae</taxon>
        <taxon>Paenibacillus</taxon>
    </lineage>
</organism>
<keyword evidence="1" id="KW-0472">Membrane</keyword>
<gene>
    <name evidence="2" type="ORF">BCM02_105231</name>
</gene>
<protein>
    <submittedName>
        <fullName evidence="2">Uncharacterized protein</fullName>
    </submittedName>
</protein>
<evidence type="ECO:0000256" key="1">
    <source>
        <dbReference type="SAM" id="Phobius"/>
    </source>
</evidence>
<keyword evidence="1" id="KW-1133">Transmembrane helix</keyword>